<evidence type="ECO:0000313" key="2">
    <source>
        <dbReference type="EMBL" id="SNY38343.1"/>
    </source>
</evidence>
<dbReference type="AlphaFoldDB" id="A0A285HRX3"/>
<dbReference type="RefSeq" id="WP_143234625.1">
    <property type="nucleotide sequence ID" value="NZ_OBDY01000005.1"/>
</dbReference>
<dbReference type="EMBL" id="OBDY01000005">
    <property type="protein sequence ID" value="SNY38343.1"/>
    <property type="molecule type" value="Genomic_DNA"/>
</dbReference>
<feature type="compositionally biased region" description="Basic and acidic residues" evidence="1">
    <location>
        <begin position="50"/>
        <end position="63"/>
    </location>
</feature>
<feature type="region of interest" description="Disordered" evidence="1">
    <location>
        <begin position="38"/>
        <end position="76"/>
    </location>
</feature>
<organism evidence="2 3">
    <name type="scientific">Paractinoplanes atraurantiacus</name>
    <dbReference type="NCBI Taxonomy" id="1036182"/>
    <lineage>
        <taxon>Bacteria</taxon>
        <taxon>Bacillati</taxon>
        <taxon>Actinomycetota</taxon>
        <taxon>Actinomycetes</taxon>
        <taxon>Micromonosporales</taxon>
        <taxon>Micromonosporaceae</taxon>
        <taxon>Paractinoplanes</taxon>
    </lineage>
</organism>
<accession>A0A285HRX3</accession>
<proteinExistence type="predicted"/>
<gene>
    <name evidence="2" type="ORF">SAMN05421748_105209</name>
</gene>
<evidence type="ECO:0000313" key="3">
    <source>
        <dbReference type="Proteomes" id="UP000219612"/>
    </source>
</evidence>
<evidence type="ECO:0000256" key="1">
    <source>
        <dbReference type="SAM" id="MobiDB-lite"/>
    </source>
</evidence>
<dbReference type="Proteomes" id="UP000219612">
    <property type="component" value="Unassembled WGS sequence"/>
</dbReference>
<reference evidence="3" key="1">
    <citation type="submission" date="2017-09" db="EMBL/GenBank/DDBJ databases">
        <authorList>
            <person name="Varghese N."/>
            <person name="Submissions S."/>
        </authorList>
    </citation>
    <scope>NUCLEOTIDE SEQUENCE [LARGE SCALE GENOMIC DNA]</scope>
    <source>
        <strain evidence="3">CGMCC 4.6857</strain>
    </source>
</reference>
<protein>
    <submittedName>
        <fullName evidence="2">Uncharacterized protein</fullName>
    </submittedName>
</protein>
<name>A0A285HRX3_9ACTN</name>
<keyword evidence="3" id="KW-1185">Reference proteome</keyword>
<dbReference type="OrthoDB" id="4794482at2"/>
<sequence>MAVDPGSVAPWPSDFAQSPLIDSDRWYSSAAIESAVDNVPPSSLAAEWSRPQEESARPHRQLGDEESFGYYDPIFDDPSPAPRGENEFRYDDPAFDDFEYDPPVFTEEELEGISAYEPSSVPDPPPNRTFFRLFRMGRNRGTNRSDADRTATNVIRFAVIVLPADMRERYLEEWRGELHDLRAEGVSRWRRALFVGDLLRASVPLAITLRRDRRRQVD</sequence>